<evidence type="ECO:0000313" key="1">
    <source>
        <dbReference type="Proteomes" id="UP000887577"/>
    </source>
</evidence>
<name>A0A914YJ69_9BILA</name>
<organism evidence="1 2">
    <name type="scientific">Panagrolaimus superbus</name>
    <dbReference type="NCBI Taxonomy" id="310955"/>
    <lineage>
        <taxon>Eukaryota</taxon>
        <taxon>Metazoa</taxon>
        <taxon>Ecdysozoa</taxon>
        <taxon>Nematoda</taxon>
        <taxon>Chromadorea</taxon>
        <taxon>Rhabditida</taxon>
        <taxon>Tylenchina</taxon>
        <taxon>Panagrolaimomorpha</taxon>
        <taxon>Panagrolaimoidea</taxon>
        <taxon>Panagrolaimidae</taxon>
        <taxon>Panagrolaimus</taxon>
    </lineage>
</organism>
<proteinExistence type="predicted"/>
<keyword evidence="1" id="KW-1185">Reference proteome</keyword>
<sequence length="223" mass="24238">MAIGKQLIGARRGFQTVRCRLDHPARRQRQAGLGQRLLETGTALVARTGRGVATEEGDLAMAALDQVARGQISTVLVVQGQEVPVGPFQFTVEQQHVGVGTQRLPQQRGVTALGWRQDQAGRRVLHQRGQHRLLSLRRFAGAAEQGHVTASAQRLVHAGREFGEERVGQIVDHQRDARRGPPAQVGRRTVVDIALATQLGLDLGAGIDVDQRTAAQHQRHGCP</sequence>
<protein>
    <submittedName>
        <fullName evidence="2">Uncharacterized protein</fullName>
    </submittedName>
</protein>
<dbReference type="AlphaFoldDB" id="A0A914YJ69"/>
<dbReference type="Proteomes" id="UP000887577">
    <property type="component" value="Unplaced"/>
</dbReference>
<evidence type="ECO:0000313" key="2">
    <source>
        <dbReference type="WBParaSite" id="PSU_v2.g19352.t1"/>
    </source>
</evidence>
<accession>A0A914YJ69</accession>
<dbReference type="WBParaSite" id="PSU_v2.g19352.t1">
    <property type="protein sequence ID" value="PSU_v2.g19352.t1"/>
    <property type="gene ID" value="PSU_v2.g19352"/>
</dbReference>
<reference evidence="2" key="1">
    <citation type="submission" date="2022-11" db="UniProtKB">
        <authorList>
            <consortium name="WormBaseParasite"/>
        </authorList>
    </citation>
    <scope>IDENTIFICATION</scope>
</reference>